<dbReference type="HAMAP" id="MF_00740">
    <property type="entry name" value="Phosphopentomut"/>
    <property type="match status" value="1"/>
</dbReference>
<comment type="function">
    <text evidence="6">Isomerase that catalyzes the conversion of deoxy-ribose 1-phosphate (dRib-1-P) and ribose 1-phosphate (Rib-1-P) to deoxy-ribose 5-phosphate (dRib-5-P) and ribose 5-phosphate (Rib-5-P), respectively.</text>
</comment>
<organism evidence="9 10">
    <name type="scientific">Ferroacidibacillus organovorans</name>
    <dbReference type="NCBI Taxonomy" id="1765683"/>
    <lineage>
        <taxon>Bacteria</taxon>
        <taxon>Bacillati</taxon>
        <taxon>Bacillota</taxon>
        <taxon>Bacilli</taxon>
        <taxon>Bacillales</taxon>
        <taxon>Alicyclobacillaceae</taxon>
        <taxon>Ferroacidibacillus</taxon>
    </lineage>
</organism>
<evidence type="ECO:0000259" key="8">
    <source>
        <dbReference type="Pfam" id="PF01676"/>
    </source>
</evidence>
<evidence type="ECO:0000256" key="3">
    <source>
        <dbReference type="ARBA" id="ARBA00022723"/>
    </source>
</evidence>
<comment type="catalytic activity">
    <reaction evidence="6">
        <text>2-deoxy-alpha-D-ribose 1-phosphate = 2-deoxy-D-ribose 5-phosphate</text>
        <dbReference type="Rhea" id="RHEA:27658"/>
        <dbReference type="ChEBI" id="CHEBI:57259"/>
        <dbReference type="ChEBI" id="CHEBI:62877"/>
        <dbReference type="EC" id="5.4.2.7"/>
    </reaction>
</comment>
<dbReference type="Gene3D" id="3.30.70.1250">
    <property type="entry name" value="Phosphopentomutase"/>
    <property type="match status" value="1"/>
</dbReference>
<evidence type="ECO:0000313" key="9">
    <source>
        <dbReference type="EMBL" id="KUO95933.1"/>
    </source>
</evidence>
<dbReference type="InterPro" id="IPR006124">
    <property type="entry name" value="Metalloenzyme"/>
</dbReference>
<evidence type="ECO:0000256" key="2">
    <source>
        <dbReference type="ARBA" id="ARBA00022490"/>
    </source>
</evidence>
<evidence type="ECO:0000256" key="7">
    <source>
        <dbReference type="NCBIfam" id="TIGR01696"/>
    </source>
</evidence>
<keyword evidence="5 6" id="KW-0413">Isomerase</keyword>
<dbReference type="GO" id="GO:0006015">
    <property type="term" value="P:5-phosphoribose 1-diphosphate biosynthetic process"/>
    <property type="evidence" value="ECO:0007669"/>
    <property type="project" value="UniProtKB-UniPathway"/>
</dbReference>
<protein>
    <recommendedName>
        <fullName evidence="6 7">Phosphopentomutase</fullName>
        <ecNumber evidence="6 7">5.4.2.7</ecNumber>
    </recommendedName>
    <alternativeName>
        <fullName evidence="6">Phosphodeoxyribomutase</fullName>
    </alternativeName>
</protein>
<dbReference type="PANTHER" id="PTHR21110:SF0">
    <property type="entry name" value="PHOSPHOPENTOMUTASE"/>
    <property type="match status" value="1"/>
</dbReference>
<keyword evidence="4 6" id="KW-0464">Manganese</keyword>
<feature type="binding site" evidence="6">
    <location>
        <position position="323"/>
    </location>
    <ligand>
        <name>Mn(2+)</name>
        <dbReference type="ChEBI" id="CHEBI:29035"/>
        <label>1</label>
    </ligand>
</feature>
<dbReference type="InterPro" id="IPR017850">
    <property type="entry name" value="Alkaline_phosphatase_core_sf"/>
</dbReference>
<dbReference type="EMBL" id="LPVJ01000031">
    <property type="protein sequence ID" value="KUO95933.1"/>
    <property type="molecule type" value="Genomic_DNA"/>
</dbReference>
<gene>
    <name evidence="6" type="primary">deoB</name>
    <name evidence="9" type="ORF">ATW55_09125</name>
</gene>
<dbReference type="UniPathway" id="UPA00087">
    <property type="reaction ID" value="UER00173"/>
</dbReference>
<name>A0A101XR12_9BACL</name>
<dbReference type="SUPFAM" id="SSF143856">
    <property type="entry name" value="DeoB insert domain-like"/>
    <property type="match status" value="1"/>
</dbReference>
<accession>A0A101XR12</accession>
<comment type="pathway">
    <text evidence="6">Carbohydrate degradation; 2-deoxy-D-ribose 1-phosphate degradation; D-glyceraldehyde 3-phosphate and acetaldehyde from 2-deoxy-alpha-D-ribose 1-phosphate: step 1/2.</text>
</comment>
<feature type="domain" description="Metalloenzyme" evidence="8">
    <location>
        <begin position="4"/>
        <end position="374"/>
    </location>
</feature>
<evidence type="ECO:0000256" key="4">
    <source>
        <dbReference type="ARBA" id="ARBA00023211"/>
    </source>
</evidence>
<dbReference type="Proteomes" id="UP000053557">
    <property type="component" value="Unassembled WGS sequence"/>
</dbReference>
<comment type="cofactor">
    <cofactor evidence="6">
        <name>Mn(2+)</name>
        <dbReference type="ChEBI" id="CHEBI:29035"/>
    </cofactor>
    <text evidence="6">Binds 2 manganese ions.</text>
</comment>
<dbReference type="GO" id="GO:0006018">
    <property type="term" value="P:2-deoxyribose 1-phosphate catabolic process"/>
    <property type="evidence" value="ECO:0007669"/>
    <property type="project" value="UniProtKB-UniRule"/>
</dbReference>
<feature type="binding site" evidence="6">
    <location>
        <position position="335"/>
    </location>
    <ligand>
        <name>Mn(2+)</name>
        <dbReference type="ChEBI" id="CHEBI:29035"/>
        <label>2</label>
    </ligand>
</feature>
<sequence>MKRRVILIVLDSVGIGHAPDAACYHDEKANTLANVAEAMGGLHVPHLASLGLGEIFPLYGVRSDTIVGAYGHMIPQSAGKDTTNGHMEFVGVTLHDPLPTYPEGFPDVIVKEFQKRIGREILGNKPASGTEILKELGDLHVQTGKPIVYTSADSVFQIAAHESVIPLSELYAMCEVARTILTGPHAVGRVIARPFTGEMGNYTRTANRRDYSRDFGETQLTDLEKYHIPVYAIGKIEDIYGGHGITNAVHTKNNEDGVDQTLCVMRSADSPCLIFTNLVDFDMLYGHRNDPLGFGRAVEAFDRRLPELLEAMLPDDLLIITADHGCDPTTESTDHSREAVPLLIYHKGMRKGHPVGRRLTFADVGATFAAWFGVPARAGKNALSGVDVL</sequence>
<keyword evidence="10" id="KW-1185">Reference proteome</keyword>
<dbReference type="GO" id="GO:0008973">
    <property type="term" value="F:phosphopentomutase activity"/>
    <property type="evidence" value="ECO:0007669"/>
    <property type="project" value="UniProtKB-UniRule"/>
</dbReference>
<comment type="catalytic activity">
    <reaction evidence="6">
        <text>alpha-D-ribose 1-phosphate = D-ribose 5-phosphate</text>
        <dbReference type="Rhea" id="RHEA:18793"/>
        <dbReference type="ChEBI" id="CHEBI:57720"/>
        <dbReference type="ChEBI" id="CHEBI:78346"/>
        <dbReference type="EC" id="5.4.2.7"/>
    </reaction>
</comment>
<evidence type="ECO:0000256" key="6">
    <source>
        <dbReference type="HAMAP-Rule" id="MF_00740"/>
    </source>
</evidence>
<dbReference type="CDD" id="cd16009">
    <property type="entry name" value="PPM"/>
    <property type="match status" value="1"/>
</dbReference>
<dbReference type="GO" id="GO:0030145">
    <property type="term" value="F:manganese ion binding"/>
    <property type="evidence" value="ECO:0007669"/>
    <property type="project" value="UniProtKB-UniRule"/>
</dbReference>
<evidence type="ECO:0000313" key="10">
    <source>
        <dbReference type="Proteomes" id="UP000053557"/>
    </source>
</evidence>
<dbReference type="SUPFAM" id="SSF53649">
    <property type="entry name" value="Alkaline phosphatase-like"/>
    <property type="match status" value="1"/>
</dbReference>
<feature type="binding site" evidence="6">
    <location>
        <position position="324"/>
    </location>
    <ligand>
        <name>Mn(2+)</name>
        <dbReference type="ChEBI" id="CHEBI:29035"/>
        <label>1</label>
    </ligand>
</feature>
<dbReference type="AlphaFoldDB" id="A0A101XR12"/>
<dbReference type="Pfam" id="PF01676">
    <property type="entry name" value="Metalloenzyme"/>
    <property type="match status" value="1"/>
</dbReference>
<keyword evidence="3 6" id="KW-0479">Metal-binding</keyword>
<dbReference type="GO" id="GO:0009117">
    <property type="term" value="P:nucleotide metabolic process"/>
    <property type="evidence" value="ECO:0007669"/>
    <property type="project" value="UniProtKB-UniRule"/>
</dbReference>
<evidence type="ECO:0000256" key="5">
    <source>
        <dbReference type="ARBA" id="ARBA00023235"/>
    </source>
</evidence>
<dbReference type="GO" id="GO:0043094">
    <property type="term" value="P:metabolic compound salvage"/>
    <property type="evidence" value="ECO:0007669"/>
    <property type="project" value="UniProtKB-UniRule"/>
</dbReference>
<dbReference type="OrthoDB" id="9769930at2"/>
<dbReference type="GO" id="GO:0005829">
    <property type="term" value="C:cytosol"/>
    <property type="evidence" value="ECO:0007669"/>
    <property type="project" value="TreeGrafter"/>
</dbReference>
<dbReference type="InterPro" id="IPR024052">
    <property type="entry name" value="Phosphopentomutase_DeoB_cap_sf"/>
</dbReference>
<dbReference type="Gene3D" id="3.40.720.10">
    <property type="entry name" value="Alkaline Phosphatase, subunit A"/>
    <property type="match status" value="1"/>
</dbReference>
<feature type="binding site" evidence="6">
    <location>
        <position position="282"/>
    </location>
    <ligand>
        <name>Mn(2+)</name>
        <dbReference type="ChEBI" id="CHEBI:29035"/>
        <label>2</label>
    </ligand>
</feature>
<dbReference type="NCBIfam" id="NF003766">
    <property type="entry name" value="PRK05362.1"/>
    <property type="match status" value="1"/>
</dbReference>
<dbReference type="GO" id="GO:0000287">
    <property type="term" value="F:magnesium ion binding"/>
    <property type="evidence" value="ECO:0007669"/>
    <property type="project" value="UniProtKB-UniRule"/>
</dbReference>
<dbReference type="PIRSF" id="PIRSF001491">
    <property type="entry name" value="Ppentomutase"/>
    <property type="match status" value="1"/>
</dbReference>
<dbReference type="InterPro" id="IPR010045">
    <property type="entry name" value="DeoB"/>
</dbReference>
<comment type="caution">
    <text evidence="9">The sequence shown here is derived from an EMBL/GenBank/DDBJ whole genome shotgun (WGS) entry which is preliminary data.</text>
</comment>
<dbReference type="EC" id="5.4.2.7" evidence="6 7"/>
<evidence type="ECO:0000256" key="1">
    <source>
        <dbReference type="ARBA" id="ARBA00010373"/>
    </source>
</evidence>
<proteinExistence type="inferred from homology"/>
<dbReference type="NCBIfam" id="TIGR01696">
    <property type="entry name" value="deoB"/>
    <property type="match status" value="1"/>
</dbReference>
<dbReference type="PANTHER" id="PTHR21110">
    <property type="entry name" value="PHOSPHOPENTOMUTASE"/>
    <property type="match status" value="1"/>
</dbReference>
<comment type="subcellular location">
    <subcellularLocation>
        <location evidence="6">Cytoplasm</location>
    </subcellularLocation>
</comment>
<feature type="binding site" evidence="6">
    <location>
        <position position="11"/>
    </location>
    <ligand>
        <name>Mn(2+)</name>
        <dbReference type="ChEBI" id="CHEBI:29035"/>
        <label>1</label>
    </ligand>
</feature>
<feature type="binding site" evidence="6">
    <location>
        <position position="287"/>
    </location>
    <ligand>
        <name>Mn(2+)</name>
        <dbReference type="ChEBI" id="CHEBI:29035"/>
        <label>2</label>
    </ligand>
</feature>
<keyword evidence="2 6" id="KW-0963">Cytoplasm</keyword>
<reference evidence="9 10" key="1">
    <citation type="submission" date="2015-12" db="EMBL/GenBank/DDBJ databases">
        <title>Draft genome sequence of Acidibacillus ferrooxidans ITV001, isolated from a chalcopyrite acid mine drainage site in Brazil.</title>
        <authorList>
            <person name="Dall'Agnol H."/>
            <person name="Nancucheo I."/>
            <person name="Johnson B."/>
            <person name="Oliveira R."/>
            <person name="Leite L."/>
            <person name="Pylro V."/>
            <person name="Nunes G.L."/>
            <person name="Tzotzos G."/>
            <person name="Fernandes G.R."/>
            <person name="Dutra J."/>
            <person name="Orellana S.C."/>
            <person name="Oliveira G."/>
        </authorList>
    </citation>
    <scope>NUCLEOTIDE SEQUENCE [LARGE SCALE GENOMIC DNA]</scope>
    <source>
        <strain evidence="10">ITV01</strain>
    </source>
</reference>
<comment type="similarity">
    <text evidence="1 6">Belongs to the phosphopentomutase family.</text>
</comment>
<dbReference type="FunFam" id="3.30.70.1250:FF:000001">
    <property type="entry name" value="Phosphopentomutase"/>
    <property type="match status" value="1"/>
</dbReference>